<dbReference type="PATRIC" id="fig|889378.3.peg.1507"/>
<evidence type="ECO:0000256" key="6">
    <source>
        <dbReference type="ARBA" id="ARBA00047615"/>
    </source>
</evidence>
<evidence type="ECO:0000256" key="3">
    <source>
        <dbReference type="ARBA" id="ARBA00022741"/>
    </source>
</evidence>
<comment type="subcellular location">
    <subcellularLocation>
        <location evidence="8">Cytoplasm</location>
    </subcellularLocation>
</comment>
<feature type="binding site" evidence="8">
    <location>
        <begin position="7"/>
        <end position="15"/>
    </location>
    <ligand>
        <name>ATP</name>
        <dbReference type="ChEBI" id="CHEBI:30616"/>
    </ligand>
</feature>
<dbReference type="InterPro" id="IPR011994">
    <property type="entry name" value="Cytidylate_kinase_dom"/>
</dbReference>
<evidence type="ECO:0000256" key="7">
    <source>
        <dbReference type="ARBA" id="ARBA00048478"/>
    </source>
</evidence>
<evidence type="ECO:0000256" key="1">
    <source>
        <dbReference type="ARBA" id="ARBA00009427"/>
    </source>
</evidence>
<dbReference type="KEGG" id="sfc:Spiaf_1516"/>
<dbReference type="CDD" id="cd02020">
    <property type="entry name" value="CMPK"/>
    <property type="match status" value="1"/>
</dbReference>
<comment type="catalytic activity">
    <reaction evidence="6 8">
        <text>dCMP + ATP = dCDP + ADP</text>
        <dbReference type="Rhea" id="RHEA:25094"/>
        <dbReference type="ChEBI" id="CHEBI:30616"/>
        <dbReference type="ChEBI" id="CHEBI:57566"/>
        <dbReference type="ChEBI" id="CHEBI:58593"/>
        <dbReference type="ChEBI" id="CHEBI:456216"/>
        <dbReference type="EC" id="2.7.4.25"/>
    </reaction>
</comment>
<dbReference type="PANTHER" id="PTHR21299">
    <property type="entry name" value="CYTIDYLATE KINASE/PANTOATE-BETA-ALANINE LIGASE"/>
    <property type="match status" value="1"/>
</dbReference>
<comment type="catalytic activity">
    <reaction evidence="7 8">
        <text>CMP + ATP = CDP + ADP</text>
        <dbReference type="Rhea" id="RHEA:11600"/>
        <dbReference type="ChEBI" id="CHEBI:30616"/>
        <dbReference type="ChEBI" id="CHEBI:58069"/>
        <dbReference type="ChEBI" id="CHEBI:60377"/>
        <dbReference type="ChEBI" id="CHEBI:456216"/>
        <dbReference type="EC" id="2.7.4.25"/>
    </reaction>
</comment>
<evidence type="ECO:0000256" key="4">
    <source>
        <dbReference type="ARBA" id="ARBA00022777"/>
    </source>
</evidence>
<keyword evidence="5 8" id="KW-0067">ATP-binding</keyword>
<dbReference type="eggNOG" id="COG0283">
    <property type="taxonomic scope" value="Bacteria"/>
</dbReference>
<dbReference type="AlphaFoldDB" id="H9UJ82"/>
<protein>
    <recommendedName>
        <fullName evidence="8">Cytidylate kinase</fullName>
        <shortName evidence="8">CK</shortName>
        <ecNumber evidence="8">2.7.4.25</ecNumber>
    </recommendedName>
    <alternativeName>
        <fullName evidence="8">Cytidine monophosphate kinase</fullName>
        <shortName evidence="8">CMP kinase</shortName>
    </alternativeName>
</protein>
<dbReference type="EMBL" id="CP003282">
    <property type="protein sequence ID" value="AFG37575.1"/>
    <property type="molecule type" value="Genomic_DNA"/>
</dbReference>
<proteinExistence type="inferred from homology"/>
<dbReference type="GO" id="GO:0005829">
    <property type="term" value="C:cytosol"/>
    <property type="evidence" value="ECO:0007669"/>
    <property type="project" value="TreeGrafter"/>
</dbReference>
<reference evidence="11" key="1">
    <citation type="journal article" date="2013" name="Stand. Genomic Sci.">
        <title>Complete genome sequence of the halophilic bacterium Spirochaeta africana type strain (Z-7692(T)) from the alkaline Lake Magadi in the East African Rift.</title>
        <authorList>
            <person name="Liolos K."/>
            <person name="Abt B."/>
            <person name="Scheuner C."/>
            <person name="Teshima H."/>
            <person name="Held B."/>
            <person name="Lapidus A."/>
            <person name="Nolan M."/>
            <person name="Lucas S."/>
            <person name="Deshpande S."/>
            <person name="Cheng J.F."/>
            <person name="Tapia R."/>
            <person name="Goodwin L.A."/>
            <person name="Pitluck S."/>
            <person name="Pagani I."/>
            <person name="Ivanova N."/>
            <person name="Mavromatis K."/>
            <person name="Mikhailova N."/>
            <person name="Huntemann M."/>
            <person name="Pati A."/>
            <person name="Chen A."/>
            <person name="Palaniappan K."/>
            <person name="Land M."/>
            <person name="Rohde M."/>
            <person name="Tindall B.J."/>
            <person name="Detter J.C."/>
            <person name="Goker M."/>
            <person name="Bristow J."/>
            <person name="Eisen J.A."/>
            <person name="Markowitz V."/>
            <person name="Hugenholtz P."/>
            <person name="Woyke T."/>
            <person name="Klenk H.P."/>
            <person name="Kyrpides N.C."/>
        </authorList>
    </citation>
    <scope>NUCLEOTIDE SEQUENCE</scope>
    <source>
        <strain evidence="11">ATCC 700263 / DSM 8902 / Z-7692</strain>
    </source>
</reference>
<accession>H9UJ82</accession>
<dbReference type="Pfam" id="PF02224">
    <property type="entry name" value="Cytidylate_kin"/>
    <property type="match status" value="1"/>
</dbReference>
<dbReference type="GO" id="GO:0015949">
    <property type="term" value="P:nucleobase-containing small molecule interconversion"/>
    <property type="evidence" value="ECO:0007669"/>
    <property type="project" value="TreeGrafter"/>
</dbReference>
<evidence type="ECO:0000313" key="10">
    <source>
        <dbReference type="EMBL" id="AFG37575.1"/>
    </source>
</evidence>
<dbReference type="EC" id="2.7.4.25" evidence="8"/>
<organism evidence="10 11">
    <name type="scientific">Spirochaeta africana (strain ATCC 700263 / DSM 8902 / Z-7692)</name>
    <dbReference type="NCBI Taxonomy" id="889378"/>
    <lineage>
        <taxon>Bacteria</taxon>
        <taxon>Pseudomonadati</taxon>
        <taxon>Spirochaetota</taxon>
        <taxon>Spirochaetia</taxon>
        <taxon>Spirochaetales</taxon>
        <taxon>Spirochaetaceae</taxon>
        <taxon>Spirochaeta</taxon>
    </lineage>
</organism>
<dbReference type="HAMAP" id="MF_00238">
    <property type="entry name" value="Cytidyl_kinase_type1"/>
    <property type="match status" value="1"/>
</dbReference>
<dbReference type="STRING" id="889378.Spiaf_1516"/>
<keyword evidence="3 8" id="KW-0547">Nucleotide-binding</keyword>
<keyword evidence="4 8" id="KW-0418">Kinase</keyword>
<evidence type="ECO:0000256" key="2">
    <source>
        <dbReference type="ARBA" id="ARBA00022679"/>
    </source>
</evidence>
<evidence type="ECO:0000256" key="5">
    <source>
        <dbReference type="ARBA" id="ARBA00022840"/>
    </source>
</evidence>
<evidence type="ECO:0000313" key="11">
    <source>
        <dbReference type="Proteomes" id="UP000007383"/>
    </source>
</evidence>
<name>H9UJ82_SPIAZ</name>
<dbReference type="InterPro" id="IPR003136">
    <property type="entry name" value="Cytidylate_kin"/>
</dbReference>
<dbReference type="SUPFAM" id="SSF52540">
    <property type="entry name" value="P-loop containing nucleoside triphosphate hydrolases"/>
    <property type="match status" value="1"/>
</dbReference>
<dbReference type="RefSeq" id="WP_014455558.1">
    <property type="nucleotide sequence ID" value="NC_017098.1"/>
</dbReference>
<feature type="domain" description="Cytidylate kinase" evidence="9">
    <location>
        <begin position="3"/>
        <end position="209"/>
    </location>
</feature>
<dbReference type="Proteomes" id="UP000007383">
    <property type="component" value="Chromosome"/>
</dbReference>
<evidence type="ECO:0000259" key="9">
    <source>
        <dbReference type="Pfam" id="PF02224"/>
    </source>
</evidence>
<sequence>MVVAIDGPAGTGKSTIARFIAERSELYYVNSGNLYRAVALLALRQDIDPQHHEHVLQCAREHTIDFSAGKTLLDGQEADDELRTDEVDACVAQISRIPEVRDIVNAVLRKIASHTGIVVEGRDMTTVVFPDAEVKIFLDATIDARADRRFQQGTSRLSLEEIRQSIAERDHIDRTKPVGALVQSDDAVYLDTSDLTIQEVCARVMEIIQRHTY</sequence>
<dbReference type="HOGENOM" id="CLU_079959_2_0_12"/>
<dbReference type="GO" id="GO:0006220">
    <property type="term" value="P:pyrimidine nucleotide metabolic process"/>
    <property type="evidence" value="ECO:0007669"/>
    <property type="project" value="UniProtKB-UniRule"/>
</dbReference>
<evidence type="ECO:0000256" key="8">
    <source>
        <dbReference type="HAMAP-Rule" id="MF_00238"/>
    </source>
</evidence>
<dbReference type="GO" id="GO:0005524">
    <property type="term" value="F:ATP binding"/>
    <property type="evidence" value="ECO:0007669"/>
    <property type="project" value="UniProtKB-UniRule"/>
</dbReference>
<dbReference type="Gene3D" id="3.40.50.300">
    <property type="entry name" value="P-loop containing nucleotide triphosphate hydrolases"/>
    <property type="match status" value="1"/>
</dbReference>
<dbReference type="PANTHER" id="PTHR21299:SF2">
    <property type="entry name" value="CYTIDYLATE KINASE"/>
    <property type="match status" value="1"/>
</dbReference>
<dbReference type="GO" id="GO:0036430">
    <property type="term" value="F:CMP kinase activity"/>
    <property type="evidence" value="ECO:0007669"/>
    <property type="project" value="RHEA"/>
</dbReference>
<dbReference type="NCBIfam" id="TIGR00017">
    <property type="entry name" value="cmk"/>
    <property type="match status" value="1"/>
</dbReference>
<comment type="similarity">
    <text evidence="1 8">Belongs to the cytidylate kinase family. Type 1 subfamily.</text>
</comment>
<keyword evidence="2 8" id="KW-0808">Transferase</keyword>
<gene>
    <name evidence="8" type="primary">cmk</name>
    <name evidence="10" type="ordered locus">Spiaf_1516</name>
</gene>
<keyword evidence="11" id="KW-1185">Reference proteome</keyword>
<dbReference type="InterPro" id="IPR027417">
    <property type="entry name" value="P-loop_NTPase"/>
</dbReference>
<keyword evidence="8" id="KW-0963">Cytoplasm</keyword>
<dbReference type="GO" id="GO:0036431">
    <property type="term" value="F:dCMP kinase activity"/>
    <property type="evidence" value="ECO:0007669"/>
    <property type="project" value="InterPro"/>
</dbReference>